<sequence>MRSSTSPTGWTAIGEITCGDHNAADSDDARQLPALVQASLKRADHDGPPFYPESLCNGESGDDRPLASK</sequence>
<proteinExistence type="predicted"/>
<accession>A0A502CEB2</accession>
<evidence type="ECO:0000256" key="1">
    <source>
        <dbReference type="SAM" id="MobiDB-lite"/>
    </source>
</evidence>
<organism evidence="2 3">
    <name type="scientific">Rhodanobacter glycinis</name>
    <dbReference type="NCBI Taxonomy" id="582702"/>
    <lineage>
        <taxon>Bacteria</taxon>
        <taxon>Pseudomonadati</taxon>
        <taxon>Pseudomonadota</taxon>
        <taxon>Gammaproteobacteria</taxon>
        <taxon>Lysobacterales</taxon>
        <taxon>Rhodanobacteraceae</taxon>
        <taxon>Rhodanobacter</taxon>
    </lineage>
</organism>
<protein>
    <submittedName>
        <fullName evidence="2">Uncharacterized protein</fullName>
    </submittedName>
</protein>
<feature type="region of interest" description="Disordered" evidence="1">
    <location>
        <begin position="42"/>
        <end position="69"/>
    </location>
</feature>
<keyword evidence="3" id="KW-1185">Reference proteome</keyword>
<evidence type="ECO:0000313" key="2">
    <source>
        <dbReference type="EMBL" id="TPG10990.1"/>
    </source>
</evidence>
<reference evidence="2 3" key="1">
    <citation type="journal article" date="2019" name="Environ. Microbiol.">
        <title>Species interactions and distinct microbial communities in high Arctic permafrost affected cryosols are associated with the CH4 and CO2 gas fluxes.</title>
        <authorList>
            <person name="Altshuler I."/>
            <person name="Hamel J."/>
            <person name="Turney S."/>
            <person name="Magnuson E."/>
            <person name="Levesque R."/>
            <person name="Greer C."/>
            <person name="Whyte L.G."/>
        </authorList>
    </citation>
    <scope>NUCLEOTIDE SEQUENCE [LARGE SCALE GENOMIC DNA]</scope>
    <source>
        <strain evidence="2 3">S13Y</strain>
    </source>
</reference>
<name>A0A502CEB2_9GAMM</name>
<dbReference type="Proteomes" id="UP000319486">
    <property type="component" value="Unassembled WGS sequence"/>
</dbReference>
<dbReference type="EMBL" id="RCZO01000001">
    <property type="protein sequence ID" value="TPG10990.1"/>
    <property type="molecule type" value="Genomic_DNA"/>
</dbReference>
<dbReference type="AlphaFoldDB" id="A0A502CEB2"/>
<comment type="caution">
    <text evidence="2">The sequence shown here is derived from an EMBL/GenBank/DDBJ whole genome shotgun (WGS) entry which is preliminary data.</text>
</comment>
<gene>
    <name evidence="2" type="ORF">EAH88_00015</name>
</gene>
<evidence type="ECO:0000313" key="3">
    <source>
        <dbReference type="Proteomes" id="UP000319486"/>
    </source>
</evidence>